<gene>
    <name evidence="7" type="ORF">IAR55_005995</name>
</gene>
<dbReference type="EMBL" id="JBCAWK010000012">
    <property type="protein sequence ID" value="KAK8845282.1"/>
    <property type="molecule type" value="Genomic_DNA"/>
</dbReference>
<dbReference type="RefSeq" id="XP_066800090.1">
    <property type="nucleotide sequence ID" value="XM_066949082.1"/>
</dbReference>
<evidence type="ECO:0000256" key="2">
    <source>
        <dbReference type="ARBA" id="ARBA00022630"/>
    </source>
</evidence>
<dbReference type="KEGG" id="kne:92183253"/>
<dbReference type="GeneID" id="92183253"/>
<name>A0AAW0YER4_9TREE</name>
<comment type="similarity">
    <text evidence="1">Belongs to the PheA/TfdB FAD monooxygenase family.</text>
</comment>
<feature type="domain" description="Phenol hydroxylase-like C-terminal dimerisation" evidence="6">
    <location>
        <begin position="434"/>
        <end position="580"/>
    </location>
</feature>
<keyword evidence="8" id="KW-1185">Reference proteome</keyword>
<dbReference type="InterPro" id="IPR036188">
    <property type="entry name" value="FAD/NAD-bd_sf"/>
</dbReference>
<comment type="caution">
    <text evidence="7">The sequence shown here is derived from an EMBL/GenBank/DDBJ whole genome shotgun (WGS) entry which is preliminary data.</text>
</comment>
<dbReference type="InterPro" id="IPR012941">
    <property type="entry name" value="Phe_hydrox_C_dim_dom"/>
</dbReference>
<proteinExistence type="inferred from homology"/>
<evidence type="ECO:0000259" key="5">
    <source>
        <dbReference type="Pfam" id="PF01494"/>
    </source>
</evidence>
<dbReference type="InterPro" id="IPR050641">
    <property type="entry name" value="RIFMO-like"/>
</dbReference>
<dbReference type="SUPFAM" id="SSF52833">
    <property type="entry name" value="Thioredoxin-like"/>
    <property type="match status" value="1"/>
</dbReference>
<dbReference type="SUPFAM" id="SSF54373">
    <property type="entry name" value="FAD-linked reductases, C-terminal domain"/>
    <property type="match status" value="1"/>
</dbReference>
<dbReference type="SUPFAM" id="SSF51905">
    <property type="entry name" value="FAD/NAD(P)-binding domain"/>
    <property type="match status" value="1"/>
</dbReference>
<accession>A0AAW0YER4</accession>
<dbReference type="InterPro" id="IPR038220">
    <property type="entry name" value="PHOX_C_sf"/>
</dbReference>
<evidence type="ECO:0000313" key="7">
    <source>
        <dbReference type="EMBL" id="KAK8845282.1"/>
    </source>
</evidence>
<organism evidence="7 8">
    <name type="scientific">Kwoniella newhampshirensis</name>
    <dbReference type="NCBI Taxonomy" id="1651941"/>
    <lineage>
        <taxon>Eukaryota</taxon>
        <taxon>Fungi</taxon>
        <taxon>Dikarya</taxon>
        <taxon>Basidiomycota</taxon>
        <taxon>Agaricomycotina</taxon>
        <taxon>Tremellomycetes</taxon>
        <taxon>Tremellales</taxon>
        <taxon>Cryptococcaceae</taxon>
        <taxon>Kwoniella</taxon>
    </lineage>
</organism>
<dbReference type="Gene3D" id="3.50.50.60">
    <property type="entry name" value="FAD/NAD(P)-binding domain"/>
    <property type="match status" value="1"/>
</dbReference>
<keyword evidence="2" id="KW-0285">Flavoprotein</keyword>
<dbReference type="GO" id="GO:0071949">
    <property type="term" value="F:FAD binding"/>
    <property type="evidence" value="ECO:0007669"/>
    <property type="project" value="InterPro"/>
</dbReference>
<evidence type="ECO:0000259" key="6">
    <source>
        <dbReference type="Pfam" id="PF07976"/>
    </source>
</evidence>
<evidence type="ECO:0000256" key="3">
    <source>
        <dbReference type="ARBA" id="ARBA00022827"/>
    </source>
</evidence>
<dbReference type="AlphaFoldDB" id="A0AAW0YER4"/>
<dbReference type="InterPro" id="IPR036249">
    <property type="entry name" value="Thioredoxin-like_sf"/>
</dbReference>
<evidence type="ECO:0000313" key="8">
    <source>
        <dbReference type="Proteomes" id="UP001388673"/>
    </source>
</evidence>
<dbReference type="Gene3D" id="3.30.9.10">
    <property type="entry name" value="D-Amino Acid Oxidase, subunit A, domain 2"/>
    <property type="match status" value="1"/>
</dbReference>
<evidence type="ECO:0000256" key="1">
    <source>
        <dbReference type="ARBA" id="ARBA00007801"/>
    </source>
</evidence>
<keyword evidence="4" id="KW-0560">Oxidoreductase</keyword>
<dbReference type="InterPro" id="IPR002938">
    <property type="entry name" value="FAD-bd"/>
</dbReference>
<dbReference type="PANTHER" id="PTHR43004:SF5">
    <property type="entry name" value="FAD-BINDING DOMAIN-CONTAINING PROTEIN"/>
    <property type="match status" value="1"/>
</dbReference>
<evidence type="ECO:0000256" key="4">
    <source>
        <dbReference type="ARBA" id="ARBA00023002"/>
    </source>
</evidence>
<reference evidence="7 8" key="1">
    <citation type="journal article" date="2024" name="bioRxiv">
        <title>Comparative genomics of Cryptococcus and Kwoniella reveals pathogenesis evolution and contrasting karyotype dynamics via intercentromeric recombination or chromosome fusion.</title>
        <authorList>
            <person name="Coelho M.A."/>
            <person name="David-Palma M."/>
            <person name="Shea T."/>
            <person name="Bowers K."/>
            <person name="McGinley-Smith S."/>
            <person name="Mohammad A.W."/>
            <person name="Gnirke A."/>
            <person name="Yurkov A.M."/>
            <person name="Nowrousian M."/>
            <person name="Sun S."/>
            <person name="Cuomo C.A."/>
            <person name="Heitman J."/>
        </authorList>
    </citation>
    <scope>NUCLEOTIDE SEQUENCE [LARGE SCALE GENOMIC DNA]</scope>
    <source>
        <strain evidence="7 8">CBS 13917</strain>
    </source>
</reference>
<dbReference type="PRINTS" id="PR00420">
    <property type="entry name" value="RNGMNOXGNASE"/>
</dbReference>
<sequence length="581" mass="63507">MPQPTEISLSPVDVVVVGAGPIGCLTGLQLAKFGCRPLVIDKEDKENAPVYGRATTLWPRSLEIYDQLDVLDPLLQIGVITQTGYNFRDGKAAPGGLVFGYGMNKHGDTSHNYSLHLRQRLTERAFEAVLASHGFPVLHQHSIESWTDSEDASDEYPVKCRLRDLVNDHVYTVKCKYLVGADGGRSFVRKTAGIPFVGERTTSKWIRMDALVKTNMPSPRTLNSVQSESHGLVLFCPIDEGKTRIGYVFSEALREKYGEENITVEVAKEEAKKALAPFTLEFESVDWFTLYGIGQCMAGTFVKDRVILVGDACHTHSSGSAQGLNTGTQDAVNLAWKLALVCKGLGSADVLIDSYNQERKSSVQQVIDNDAIISTLISGKYPSRFQGRTESPRDILTEWFDNAKVQAFTLGLGIDYTSVTPSGVVRPFNGPPLATVHPGERGPDATISRLGTNELTRLHRVLRNTGKFNIVVFTGYPAINQPRLTAFRSQTDALAKRFSQAGELFEFTTLIAGSGISAVESLGQAPWGKTWFDHSGAAHTAYGVDRGTGAVVVLRPDGWVGAVIGLDEEEQLVNYFDGFII</sequence>
<dbReference type="Gene3D" id="3.40.30.20">
    <property type="match status" value="1"/>
</dbReference>
<dbReference type="PANTHER" id="PTHR43004">
    <property type="entry name" value="TRK SYSTEM POTASSIUM UPTAKE PROTEIN"/>
    <property type="match status" value="1"/>
</dbReference>
<protein>
    <recommendedName>
        <fullName evidence="9">FAD-binding domain-containing protein</fullName>
    </recommendedName>
</protein>
<dbReference type="GO" id="GO:0016709">
    <property type="term" value="F:oxidoreductase activity, acting on paired donors, with incorporation or reduction of molecular oxygen, NAD(P)H as one donor, and incorporation of one atom of oxygen"/>
    <property type="evidence" value="ECO:0007669"/>
    <property type="project" value="UniProtKB-ARBA"/>
</dbReference>
<feature type="domain" description="FAD-binding" evidence="5">
    <location>
        <begin position="12"/>
        <end position="369"/>
    </location>
</feature>
<dbReference type="Pfam" id="PF01494">
    <property type="entry name" value="FAD_binding_3"/>
    <property type="match status" value="1"/>
</dbReference>
<dbReference type="Proteomes" id="UP001388673">
    <property type="component" value="Unassembled WGS sequence"/>
</dbReference>
<dbReference type="Pfam" id="PF07976">
    <property type="entry name" value="Phe_hydrox_dim"/>
    <property type="match status" value="1"/>
</dbReference>
<evidence type="ECO:0008006" key="9">
    <source>
        <dbReference type="Google" id="ProtNLM"/>
    </source>
</evidence>
<keyword evidence="3" id="KW-0274">FAD</keyword>